<evidence type="ECO:0000313" key="1">
    <source>
        <dbReference type="EMBL" id="CAI8617662.1"/>
    </source>
</evidence>
<proteinExistence type="predicted"/>
<protein>
    <submittedName>
        <fullName evidence="1">Uncharacterized protein</fullName>
    </submittedName>
</protein>
<accession>A0AAV1B5X4</accession>
<dbReference type="AlphaFoldDB" id="A0AAV1B5X4"/>
<organism evidence="1 2">
    <name type="scientific">Vicia faba</name>
    <name type="common">Broad bean</name>
    <name type="synonym">Faba vulgaris</name>
    <dbReference type="NCBI Taxonomy" id="3906"/>
    <lineage>
        <taxon>Eukaryota</taxon>
        <taxon>Viridiplantae</taxon>
        <taxon>Streptophyta</taxon>
        <taxon>Embryophyta</taxon>
        <taxon>Tracheophyta</taxon>
        <taxon>Spermatophyta</taxon>
        <taxon>Magnoliopsida</taxon>
        <taxon>eudicotyledons</taxon>
        <taxon>Gunneridae</taxon>
        <taxon>Pentapetalae</taxon>
        <taxon>rosids</taxon>
        <taxon>fabids</taxon>
        <taxon>Fabales</taxon>
        <taxon>Fabaceae</taxon>
        <taxon>Papilionoideae</taxon>
        <taxon>50 kb inversion clade</taxon>
        <taxon>NPAAA clade</taxon>
        <taxon>Hologalegina</taxon>
        <taxon>IRL clade</taxon>
        <taxon>Fabeae</taxon>
        <taxon>Vicia</taxon>
    </lineage>
</organism>
<reference evidence="1 2" key="1">
    <citation type="submission" date="2023-01" db="EMBL/GenBank/DDBJ databases">
        <authorList>
            <person name="Kreplak J."/>
        </authorList>
    </citation>
    <scope>NUCLEOTIDE SEQUENCE [LARGE SCALE GENOMIC DNA]</scope>
</reference>
<keyword evidence="2" id="KW-1185">Reference proteome</keyword>
<name>A0AAV1B5X4_VICFA</name>
<gene>
    <name evidence="1" type="ORF">VFH_VI086920</name>
</gene>
<sequence length="117" mass="13255">MGRKPNASNDDKEICSYKGLDVQVEAEKTVDSMKIDLFVILPKLENKLNLICKRHWQLVCCICLWQLICAGHFLDELVLEFYKSGSGCITHGKLGEILGMGRKVNSNQSHGDYLNQR</sequence>
<dbReference type="EMBL" id="OX451741">
    <property type="protein sequence ID" value="CAI8617662.1"/>
    <property type="molecule type" value="Genomic_DNA"/>
</dbReference>
<dbReference type="Proteomes" id="UP001157006">
    <property type="component" value="Chromosome 6"/>
</dbReference>
<evidence type="ECO:0000313" key="2">
    <source>
        <dbReference type="Proteomes" id="UP001157006"/>
    </source>
</evidence>